<sequence>MKQVRPRSADLGGLHLATAGSGSGNGWLGYSGEMQTRFAELLTDMYNETSNAVNERDAEFAPTDLPSETRTRLIHSLDSWNFEPHKLPDEEVLACTMMLFEALFRIEHMQDSVGLSLKDQIYPLIHHLRRIYRWENTYHNFEHALDVLQCSYIFLRSAGMVPPVSILLDEDPERTWTSARKFDSGPLVTCLGMKELFVVYIAAIGHDVAHPGFTNLFMRNAETPLSMVYDGKSALEQMHCSLLLRVMRHYGLSSLLDDNCGSGGNGSTQSVRKLLSETVLATDMSVHTNFMENFKTLVDDGITQSKNEAEEGESQLWRRQVLLCQGIMKCADISNPFRPYHVSQHWAAALMDEWTSQAMLEKYMDLPCTNPCSDDPRSEADGQVFFINKFAKPLLELMVEAVPELQPHLDQCQDNLRLWQSRQVDVKPVLETAEKTNSADFLPASSSASLISTTSSSSTRRRRDDYLTAFPLALPKHHPYRNISHVDRIQYSPVGEDDGGPEKDVNSQDIVETAQECPDFDRIATSLLPRSSTSTATSATLVWPSSAIIGSNQQKDQSCLSPPSQNVALPRAQPTNEDGGKHVGRSASSSSSASASASFSNSSLSSPYESGSDISSSSVSGDSEYMSVADWNSISGESHGVASSYRTSGDGYDHITGVDRIGGNSNRGRNDSISSQSQDHQFVRGHLRSITSTISSANEATSGSCSYGTTHIQDPHAGLRAAAVSAQPMLRKQRSMLNRKSWGAPGEYAARSSSNCVSSSACTVASLHNASLRPPPLSSPAALGDGFGKSELIPSESPSARTTPKATKNLRRPTIVIAQPHSHPREIGVNLLPV</sequence>
<dbReference type="InterPro" id="IPR003607">
    <property type="entry name" value="HD/PDEase_dom"/>
</dbReference>
<evidence type="ECO:0000256" key="4">
    <source>
        <dbReference type="SAM" id="MobiDB-lite"/>
    </source>
</evidence>
<feature type="domain" description="PDEase" evidence="5">
    <location>
        <begin position="61"/>
        <end position="426"/>
    </location>
</feature>
<comment type="caution">
    <text evidence="6">The sequence shown here is derived from an EMBL/GenBank/DDBJ whole genome shotgun (WGS) entry which is preliminary data.</text>
</comment>
<dbReference type="InterPro" id="IPR023174">
    <property type="entry name" value="PDEase_CS"/>
</dbReference>
<dbReference type="PROSITE" id="PS51845">
    <property type="entry name" value="PDEASE_I_2"/>
    <property type="match status" value="1"/>
</dbReference>
<comment type="cofactor">
    <cofactor evidence="3">
        <name>a divalent metal cation</name>
        <dbReference type="ChEBI" id="CHEBI:60240"/>
    </cofactor>
    <text evidence="3">Binds 2 divalent metal cations per subunit. Site 1 may preferentially bind zinc ions, while site 2 has a preference for magnesium and/or manganese ions.</text>
</comment>
<dbReference type="GO" id="GO:0004114">
    <property type="term" value="F:3',5'-cyclic-nucleotide phosphodiesterase activity"/>
    <property type="evidence" value="ECO:0007669"/>
    <property type="project" value="InterPro"/>
</dbReference>
<evidence type="ECO:0000313" key="6">
    <source>
        <dbReference type="EMBL" id="GAW08939.1"/>
    </source>
</evidence>
<dbReference type="SMART" id="SM00471">
    <property type="entry name" value="HDc"/>
    <property type="match status" value="1"/>
</dbReference>
<dbReference type="GO" id="GO:0046872">
    <property type="term" value="F:metal ion binding"/>
    <property type="evidence" value="ECO:0007669"/>
    <property type="project" value="UniProtKB-KW"/>
</dbReference>
<proteinExistence type="inferred from homology"/>
<evidence type="ECO:0000259" key="5">
    <source>
        <dbReference type="PROSITE" id="PS51845"/>
    </source>
</evidence>
<name>A0A1Q3EP06_LENED</name>
<evidence type="ECO:0000256" key="2">
    <source>
        <dbReference type="ARBA" id="ARBA00022801"/>
    </source>
</evidence>
<dbReference type="InterPro" id="IPR002073">
    <property type="entry name" value="PDEase_catalytic_dom"/>
</dbReference>
<dbReference type="Pfam" id="PF00233">
    <property type="entry name" value="PDEase_I"/>
    <property type="match status" value="1"/>
</dbReference>
<dbReference type="Gene3D" id="1.10.1300.10">
    <property type="entry name" value="3'5'-cyclic nucleotide phosphodiesterase, catalytic domain"/>
    <property type="match status" value="1"/>
</dbReference>
<dbReference type="PANTHER" id="PTHR11347">
    <property type="entry name" value="CYCLIC NUCLEOTIDE PHOSPHODIESTERASE"/>
    <property type="match status" value="1"/>
</dbReference>
<keyword evidence="7" id="KW-1185">Reference proteome</keyword>
<accession>A0A1Q3EP06</accession>
<dbReference type="AlphaFoldDB" id="A0A1Q3EP06"/>
<feature type="compositionally biased region" description="Polar residues" evidence="4">
    <location>
        <begin position="553"/>
        <end position="567"/>
    </location>
</feature>
<dbReference type="SUPFAM" id="SSF109604">
    <property type="entry name" value="HD-domain/PDEase-like"/>
    <property type="match status" value="1"/>
</dbReference>
<dbReference type="CDD" id="cd00077">
    <property type="entry name" value="HDc"/>
    <property type="match status" value="1"/>
</dbReference>
<evidence type="ECO:0000256" key="1">
    <source>
        <dbReference type="ARBA" id="ARBA00022723"/>
    </source>
</evidence>
<feature type="compositionally biased region" description="Low complexity" evidence="4">
    <location>
        <begin position="586"/>
        <end position="622"/>
    </location>
</feature>
<feature type="region of interest" description="Disordered" evidence="4">
    <location>
        <begin position="783"/>
        <end position="809"/>
    </location>
</feature>
<feature type="region of interest" description="Disordered" evidence="4">
    <location>
        <begin position="553"/>
        <end position="622"/>
    </location>
</feature>
<evidence type="ECO:0000256" key="3">
    <source>
        <dbReference type="RuleBase" id="RU363067"/>
    </source>
</evidence>
<keyword evidence="2 3" id="KW-0378">Hydrolase</keyword>
<dbReference type="EC" id="3.1.4.-" evidence="3"/>
<organism evidence="6 7">
    <name type="scientific">Lentinula edodes</name>
    <name type="common">Shiitake mushroom</name>
    <name type="synonym">Lentinus edodes</name>
    <dbReference type="NCBI Taxonomy" id="5353"/>
    <lineage>
        <taxon>Eukaryota</taxon>
        <taxon>Fungi</taxon>
        <taxon>Dikarya</taxon>
        <taxon>Basidiomycota</taxon>
        <taxon>Agaricomycotina</taxon>
        <taxon>Agaricomycetes</taxon>
        <taxon>Agaricomycetidae</taxon>
        <taxon>Agaricales</taxon>
        <taxon>Marasmiineae</taxon>
        <taxon>Omphalotaceae</taxon>
        <taxon>Lentinula</taxon>
    </lineage>
</organism>
<dbReference type="GO" id="GO:0007165">
    <property type="term" value="P:signal transduction"/>
    <property type="evidence" value="ECO:0007669"/>
    <property type="project" value="InterPro"/>
</dbReference>
<feature type="compositionally biased region" description="Polar residues" evidence="4">
    <location>
        <begin position="796"/>
        <end position="806"/>
    </location>
</feature>
<dbReference type="PROSITE" id="PS00126">
    <property type="entry name" value="PDEASE_I_1"/>
    <property type="match status" value="1"/>
</dbReference>
<dbReference type="STRING" id="5353.A0A1Q3EP06"/>
<evidence type="ECO:0000313" key="7">
    <source>
        <dbReference type="Proteomes" id="UP000188533"/>
    </source>
</evidence>
<protein>
    <recommendedName>
        <fullName evidence="3">Phosphodiesterase</fullName>
        <ecNumber evidence="3">3.1.4.-</ecNumber>
    </recommendedName>
</protein>
<dbReference type="Proteomes" id="UP000188533">
    <property type="component" value="Unassembled WGS sequence"/>
</dbReference>
<comment type="similarity">
    <text evidence="3">Belongs to the cyclic nucleotide phosphodiesterase family.</text>
</comment>
<reference evidence="6 7" key="1">
    <citation type="submission" date="2016-08" db="EMBL/GenBank/DDBJ databases">
        <authorList>
            <consortium name="Lentinula edodes genome sequencing consortium"/>
            <person name="Sakamoto Y."/>
            <person name="Nakade K."/>
            <person name="Sato S."/>
            <person name="Yoshida Y."/>
            <person name="Miyazaki K."/>
            <person name="Natsume S."/>
            <person name="Konno N."/>
        </authorList>
    </citation>
    <scope>NUCLEOTIDE SEQUENCE [LARGE SCALE GENOMIC DNA]</scope>
    <source>
        <strain evidence="6 7">NBRC 111202</strain>
    </source>
</reference>
<reference evidence="6 7" key="2">
    <citation type="submission" date="2017-02" db="EMBL/GenBank/DDBJ databases">
        <title>A genome survey and senescence transcriptome analysis in Lentinula edodes.</title>
        <authorList>
            <person name="Sakamoto Y."/>
            <person name="Nakade K."/>
            <person name="Sato S."/>
            <person name="Yoshida Y."/>
            <person name="Miyazaki K."/>
            <person name="Natsume S."/>
            <person name="Konno N."/>
        </authorList>
    </citation>
    <scope>NUCLEOTIDE SEQUENCE [LARGE SCALE GENOMIC DNA]</scope>
    <source>
        <strain evidence="6 7">NBRC 111202</strain>
    </source>
</reference>
<keyword evidence="1 3" id="KW-0479">Metal-binding</keyword>
<gene>
    <name evidence="6" type="ORF">LENED_011052</name>
</gene>
<dbReference type="InterPro" id="IPR036971">
    <property type="entry name" value="PDEase_catalytic_dom_sf"/>
</dbReference>
<dbReference type="EMBL" id="BDGU01000839">
    <property type="protein sequence ID" value="GAW08939.1"/>
    <property type="molecule type" value="Genomic_DNA"/>
</dbReference>